<dbReference type="Proteomes" id="UP001596083">
    <property type="component" value="Unassembled WGS sequence"/>
</dbReference>
<evidence type="ECO:0000256" key="1">
    <source>
        <dbReference type="ARBA" id="ARBA00022741"/>
    </source>
</evidence>
<dbReference type="InterPro" id="IPR000792">
    <property type="entry name" value="Tscrpt_reg_LuxR_C"/>
</dbReference>
<keyword evidence="1" id="KW-0547">Nucleotide-binding</keyword>
<dbReference type="InterPro" id="IPR016032">
    <property type="entry name" value="Sig_transdc_resp-reg_C-effctor"/>
</dbReference>
<gene>
    <name evidence="5" type="ORF">ACFP1Z_06905</name>
</gene>
<sequence>MTLYGRHQEKSELDRLLARAREGSGAGLVLWGDPGIGKTALLEYATASAGDFTVLSCRGTRMESQLAFAALHELLWPVMDRVDALPPPQAAALHGALGRSGDVADRFLIGAAVLTLLSELAGERPVLLTADDAQWLDAATVGCLCFVARRLRTEPIALLLASHEDPVHGAWDQLPALAVGPLGEADALLLAREAAPAAGEPVLARTVRYAAGNPLALKELPTAALPAGPPAPGERIAVGPRLRRAFTARIEALAPTARTLLLLVAAEERGERHALREAAAALGVSGAAWDEALRSGLLDASGEKVRVRHPLVRTVVYEQAPFAGRQAAHRALAAALTGDGAEELRAWHLAAACDEPDEEVAALLAAAAGRAWARGGCAPAAHILRRAAELSPSPDAAGVRFALGARAAWESGRVDAARELLERAGRLSPAERIADICGGLRGLIEFGHGDQETAHRHLLEDVPLQSRPEKALELASVAVRAAWAADRTDLQATALDVLTGLPGHPLPELTRWWALDGTVPALTDEAVAQLAAGSWRLVPPAPLAVVWGAEEALAEVFRRKLAELRRTDAVTATVLTMPQTATLDIVRGRWADAAAGATEALRLAEEIAAEHAACQCRNNLAWLAAHRGDEAAVDELTARTLELSVPRGIRALTSAAHWNRGRAALFAGRAEEALRWLGHLVEPGHDAAHATFALLAAADGVEAAVRAGRPDAALPHARLLRDWADRTGVAWAAAAADRGEALLLAADAPEEAELRFRRALETPGAASRPFEHARTRLLYGQWLRRARRRTDARVQLAAAAETFRRLGAAPLLDRALSEQELTGQQPRRDGSGHGATLTPQELRVARLAAEGLTNREIAAQLLISPRTVGHHLSNVFPKLGIVSRAELSRVDFDNGMRLQLAP</sequence>
<comment type="caution">
    <text evidence="5">The sequence shown here is derived from an EMBL/GenBank/DDBJ whole genome shotgun (WGS) entry which is preliminary data.</text>
</comment>
<dbReference type="Pfam" id="PF00196">
    <property type="entry name" value="GerE"/>
    <property type="match status" value="1"/>
</dbReference>
<dbReference type="EMBL" id="JBHSPB010000003">
    <property type="protein sequence ID" value="MFC5719906.1"/>
    <property type="molecule type" value="Genomic_DNA"/>
</dbReference>
<evidence type="ECO:0000259" key="4">
    <source>
        <dbReference type="PROSITE" id="PS50043"/>
    </source>
</evidence>
<feature type="region of interest" description="Disordered" evidence="3">
    <location>
        <begin position="819"/>
        <end position="838"/>
    </location>
</feature>
<dbReference type="SMART" id="SM00421">
    <property type="entry name" value="HTH_LUXR"/>
    <property type="match status" value="1"/>
</dbReference>
<dbReference type="SUPFAM" id="SSF46894">
    <property type="entry name" value="C-terminal effector domain of the bipartite response regulators"/>
    <property type="match status" value="1"/>
</dbReference>
<feature type="domain" description="HTH luxR-type" evidence="4">
    <location>
        <begin position="830"/>
        <end position="895"/>
    </location>
</feature>
<proteinExistence type="predicted"/>
<evidence type="ECO:0000313" key="5">
    <source>
        <dbReference type="EMBL" id="MFC5719906.1"/>
    </source>
</evidence>
<reference evidence="6" key="1">
    <citation type="journal article" date="2019" name="Int. J. Syst. Evol. Microbiol.">
        <title>The Global Catalogue of Microorganisms (GCM) 10K type strain sequencing project: providing services to taxonomists for standard genome sequencing and annotation.</title>
        <authorList>
            <consortium name="The Broad Institute Genomics Platform"/>
            <consortium name="The Broad Institute Genome Sequencing Center for Infectious Disease"/>
            <person name="Wu L."/>
            <person name="Ma J."/>
        </authorList>
    </citation>
    <scope>NUCLEOTIDE SEQUENCE [LARGE SCALE GENOMIC DNA]</scope>
    <source>
        <strain evidence="6">CGMCC 4.7304</strain>
    </source>
</reference>
<dbReference type="PANTHER" id="PTHR16305">
    <property type="entry name" value="TESTICULAR SOLUBLE ADENYLYL CYCLASE"/>
    <property type="match status" value="1"/>
</dbReference>
<dbReference type="Gene3D" id="1.10.10.10">
    <property type="entry name" value="Winged helix-like DNA-binding domain superfamily/Winged helix DNA-binding domain"/>
    <property type="match status" value="1"/>
</dbReference>
<dbReference type="SUPFAM" id="SSF48452">
    <property type="entry name" value="TPR-like"/>
    <property type="match status" value="1"/>
</dbReference>
<keyword evidence="6" id="KW-1185">Reference proteome</keyword>
<dbReference type="PANTHER" id="PTHR16305:SF35">
    <property type="entry name" value="TRANSCRIPTIONAL ACTIVATOR DOMAIN"/>
    <property type="match status" value="1"/>
</dbReference>
<dbReference type="Pfam" id="PF13191">
    <property type="entry name" value="AAA_16"/>
    <property type="match status" value="1"/>
</dbReference>
<organism evidence="5 6">
    <name type="scientific">Streptomyces gamaensis</name>
    <dbReference type="NCBI Taxonomy" id="1763542"/>
    <lineage>
        <taxon>Bacteria</taxon>
        <taxon>Bacillati</taxon>
        <taxon>Actinomycetota</taxon>
        <taxon>Actinomycetes</taxon>
        <taxon>Kitasatosporales</taxon>
        <taxon>Streptomycetaceae</taxon>
        <taxon>Streptomyces</taxon>
    </lineage>
</organism>
<dbReference type="PROSITE" id="PS00622">
    <property type="entry name" value="HTH_LUXR_1"/>
    <property type="match status" value="1"/>
</dbReference>
<dbReference type="InterPro" id="IPR011990">
    <property type="entry name" value="TPR-like_helical_dom_sf"/>
</dbReference>
<dbReference type="SUPFAM" id="SSF52540">
    <property type="entry name" value="P-loop containing nucleoside triphosphate hydrolases"/>
    <property type="match status" value="1"/>
</dbReference>
<dbReference type="InterPro" id="IPR027417">
    <property type="entry name" value="P-loop_NTPase"/>
</dbReference>
<dbReference type="InterPro" id="IPR036388">
    <property type="entry name" value="WH-like_DNA-bd_sf"/>
</dbReference>
<evidence type="ECO:0000313" key="6">
    <source>
        <dbReference type="Proteomes" id="UP001596083"/>
    </source>
</evidence>
<dbReference type="CDD" id="cd06170">
    <property type="entry name" value="LuxR_C_like"/>
    <property type="match status" value="1"/>
</dbReference>
<accession>A0ABW0YTP9</accession>
<dbReference type="PROSITE" id="PS50043">
    <property type="entry name" value="HTH_LUXR_2"/>
    <property type="match status" value="1"/>
</dbReference>
<keyword evidence="2" id="KW-0067">ATP-binding</keyword>
<name>A0ABW0YTP9_9ACTN</name>
<dbReference type="RefSeq" id="WP_390314998.1">
    <property type="nucleotide sequence ID" value="NZ_JBHSPB010000003.1"/>
</dbReference>
<dbReference type="InterPro" id="IPR041664">
    <property type="entry name" value="AAA_16"/>
</dbReference>
<evidence type="ECO:0000256" key="3">
    <source>
        <dbReference type="SAM" id="MobiDB-lite"/>
    </source>
</evidence>
<dbReference type="PRINTS" id="PR00038">
    <property type="entry name" value="HTHLUXR"/>
</dbReference>
<protein>
    <submittedName>
        <fullName evidence="5">AAA family ATPase</fullName>
    </submittedName>
</protein>
<evidence type="ECO:0000256" key="2">
    <source>
        <dbReference type="ARBA" id="ARBA00022840"/>
    </source>
</evidence>